<keyword evidence="1" id="KW-0732">Signal</keyword>
<dbReference type="InterPro" id="IPR001279">
    <property type="entry name" value="Metallo-B-lactamas"/>
</dbReference>
<evidence type="ECO:0000313" key="4">
    <source>
        <dbReference type="Proteomes" id="UP000236745"/>
    </source>
</evidence>
<feature type="chain" id="PRO_5009287098" evidence="1">
    <location>
        <begin position="32"/>
        <end position="301"/>
    </location>
</feature>
<sequence>MKFTLTSNPLFKTAATLMMTGAVLASATAGAAERLELDVYNAGPGSFHVNATLVTGETEALLIDTGFTKADALRIAAKVLDAGKPLKTIFISQADPDFYFGAEVLKQQFPEARIITTAAVAEAIEKKMQGKVGYWGPKLGANAPVSPVSPVLPEVYEGDTLTLDGHVIEIRGTEGILAHRPYLWIPDNQAILGDLAVFSNLHLWTADTQTDAELDAWTEQLESMLALNPETVIPGHMAAGSDLTAGSIEYSKEYLANFRRAIAESETSEQVKDAMTGQYPEAGLGIALDIGAKVHTGEMQW</sequence>
<evidence type="ECO:0000313" key="3">
    <source>
        <dbReference type="EMBL" id="SEF84729.1"/>
    </source>
</evidence>
<dbReference type="InterPro" id="IPR036866">
    <property type="entry name" value="RibonucZ/Hydroxyglut_hydro"/>
</dbReference>
<keyword evidence="4" id="KW-1185">Reference proteome</keyword>
<evidence type="ECO:0000256" key="1">
    <source>
        <dbReference type="SAM" id="SignalP"/>
    </source>
</evidence>
<dbReference type="PANTHER" id="PTHR42951:SF14">
    <property type="entry name" value="METALLO-BETA-LACTAMASE SUPERFAMILY PROTEIN"/>
    <property type="match status" value="1"/>
</dbReference>
<dbReference type="Pfam" id="PF00753">
    <property type="entry name" value="Lactamase_B"/>
    <property type="match status" value="1"/>
</dbReference>
<dbReference type="CDD" id="cd07739">
    <property type="entry name" value="metallo-hydrolase-like_MBL-fold"/>
    <property type="match status" value="1"/>
</dbReference>
<feature type="signal peptide" evidence="1">
    <location>
        <begin position="1"/>
        <end position="31"/>
    </location>
</feature>
<dbReference type="InterPro" id="IPR050855">
    <property type="entry name" value="NDM-1-like"/>
</dbReference>
<protein>
    <submittedName>
        <fullName evidence="3">Glyoxylase, beta-lactamase superfamily II</fullName>
    </submittedName>
</protein>
<reference evidence="3 4" key="1">
    <citation type="submission" date="2016-10" db="EMBL/GenBank/DDBJ databases">
        <authorList>
            <person name="de Groot N.N."/>
        </authorList>
    </citation>
    <scope>NUCLEOTIDE SEQUENCE [LARGE SCALE GENOMIC DNA]</scope>
    <source>
        <strain evidence="3 4">DSM 22012</strain>
    </source>
</reference>
<feature type="domain" description="Metallo-beta-lactamase" evidence="2">
    <location>
        <begin position="48"/>
        <end position="236"/>
    </location>
</feature>
<accession>A0A1H5VBP4</accession>
<dbReference type="SUPFAM" id="SSF56281">
    <property type="entry name" value="Metallo-hydrolase/oxidoreductase"/>
    <property type="match status" value="1"/>
</dbReference>
<dbReference type="SMART" id="SM00849">
    <property type="entry name" value="Lactamase_B"/>
    <property type="match status" value="1"/>
</dbReference>
<evidence type="ECO:0000259" key="2">
    <source>
        <dbReference type="SMART" id="SM00849"/>
    </source>
</evidence>
<dbReference type="Gene3D" id="3.60.15.10">
    <property type="entry name" value="Ribonuclease Z/Hydroxyacylglutathione hydrolase-like"/>
    <property type="match status" value="1"/>
</dbReference>
<proteinExistence type="predicted"/>
<name>A0A1H5VBP4_9GAMM</name>
<organism evidence="3 4">
    <name type="scientific">Marinobacterium lutimaris</name>
    <dbReference type="NCBI Taxonomy" id="568106"/>
    <lineage>
        <taxon>Bacteria</taxon>
        <taxon>Pseudomonadati</taxon>
        <taxon>Pseudomonadota</taxon>
        <taxon>Gammaproteobacteria</taxon>
        <taxon>Oceanospirillales</taxon>
        <taxon>Oceanospirillaceae</taxon>
        <taxon>Marinobacterium</taxon>
    </lineage>
</organism>
<dbReference type="PANTHER" id="PTHR42951">
    <property type="entry name" value="METALLO-BETA-LACTAMASE DOMAIN-CONTAINING"/>
    <property type="match status" value="1"/>
</dbReference>
<gene>
    <name evidence="3" type="ORF">SAMN05444390_101685</name>
</gene>
<dbReference type="AlphaFoldDB" id="A0A1H5VBP4"/>
<dbReference type="OrthoDB" id="8441428at2"/>
<dbReference type="Proteomes" id="UP000236745">
    <property type="component" value="Unassembled WGS sequence"/>
</dbReference>
<dbReference type="RefSeq" id="WP_104001652.1">
    <property type="nucleotide sequence ID" value="NZ_FNVQ01000001.1"/>
</dbReference>
<dbReference type="EMBL" id="FNVQ01000001">
    <property type="protein sequence ID" value="SEF84729.1"/>
    <property type="molecule type" value="Genomic_DNA"/>
</dbReference>